<dbReference type="EMBL" id="HBHX01072936">
    <property type="protein sequence ID" value="CAE0154117.1"/>
    <property type="molecule type" value="Transcribed_RNA"/>
</dbReference>
<feature type="region of interest" description="Disordered" evidence="1">
    <location>
        <begin position="793"/>
        <end position="814"/>
    </location>
</feature>
<dbReference type="GO" id="GO:0000902">
    <property type="term" value="P:cell morphogenesis"/>
    <property type="evidence" value="ECO:0007669"/>
    <property type="project" value="InterPro"/>
</dbReference>
<feature type="compositionally biased region" description="Basic and acidic residues" evidence="1">
    <location>
        <begin position="110"/>
        <end position="136"/>
    </location>
</feature>
<evidence type="ECO:0000313" key="2">
    <source>
        <dbReference type="EMBL" id="CAE0154117.1"/>
    </source>
</evidence>
<feature type="region of interest" description="Disordered" evidence="1">
    <location>
        <begin position="110"/>
        <end position="166"/>
    </location>
</feature>
<dbReference type="InterPro" id="IPR039867">
    <property type="entry name" value="Furry/Tao3/Mor2"/>
</dbReference>
<dbReference type="EMBL" id="HBHX01072937">
    <property type="protein sequence ID" value="CAE0154118.1"/>
    <property type="molecule type" value="Transcribed_RNA"/>
</dbReference>
<dbReference type="PANTHER" id="PTHR12295">
    <property type="entry name" value="FURRY-RELATED"/>
    <property type="match status" value="1"/>
</dbReference>
<sequence length="1331" mass="144006">MGSGNELASGSVAMSRSRFDSVSMGGSAAVEAVLQALEALIGVHLLSEPDSSQLELEMRHFLLGLLSQPELQHSVCRALGTLLSHNPSMTQLFIKVSICGPNAAVNGNVDAKDTEVVRRSGEPTPRKESQSSRYDDLSDESCNSMSPATSSAAGGLRGGRSRKQPAGHAVMLEAPRHLQAPDALLAYAHSYALVSICCRDRLWHQGRVPELLFLSFTLLISPFAGTRELGMELARVLTLGDSVALSAEQLYNVPWVGTSQPSIYMASAFRYSAALALQHLRLLPALLQQLIEHFFALAAEDREGILQLLLPWIRQLSIQPVAPLPVAPDAASSMKDGHGNSNLRPVLEALLSLSRHAARLAMTPRRFMADTTQLAFLIDAAWMALVTPETMAELVPTLVHMLLRCHTAAAGWMSGQAVDQSEQALCARVLLTVCRTQCAALLLSETLAQLRHYEGHCPPADSGAEWLTWRSNRKPAREPMTSSELSTLQLLILLPYEMHTLLIPHLPLLLHTCVVCYGPESSSVLSGAPHAQANSSSLLLSLMRNVALRSQSLPPAREQLAQFLAHGRQLKVGLSAIPQLLDMFSSVSPPLRAEWRELSLHWALHALDPDISLTSLRTFTVLVASETGEWCSADLFKTLAMCLWGALRDGACCKAQLVLRLLRTLPQQVAAPLPRATWMLLVGVAASMLNCRYESLFHEGLKLLLVLLERILPDFEPPDSSALNRRGLPSSRVSLNGSGGAEPTVPYPFKSFEEGAKVAGAQEQLEYLSVILRHSIDAAVRPRLRVVVGSPRFSDSSSLSTPRESAMMGDVASANDEQAAVRERTLDELITALMLKGATVGSEIGDECRACCLQTLESLAVCYAEVLAPNNRVAITVLFSHSLGVMLGGTNSAHRAEQFLERCGSALAERLTELFREQAETFCTPSRTASNDDVNSGGFRQGERREIASVTSASVFGSFSENFFAAFALAFSSRENCAFALRLLRAWLNSATDRAAISAATNEQRLDEHRVAALLRMLTSFLRQFAPSECSPEQFTALAPAVVRNFHSSTPLIAVSAESLLAEMVSRAPRGTPASIFNLVNVKPTHQNVPKARMLDCRVADERAGGRPSCQDETHLDDNELVWDPPLLPTGSGAGWASFNTCIERVQMYALQQPELLFDTEMPFDMGTAPQASLLELPLDLNPGVDVETLPLEERSIPAAYAYLPGNTSQMAMQQPANAERADWSHTRAPPHISSQCSSGSVISGSVARMVNAASVPSPDSSLHASQLLHAPGVGHQGPPPLTTLISGVAMHESSGHPIEGTHNAYDDDDDDELGVDIDSPSEEELMSNSQ</sequence>
<organism evidence="2">
    <name type="scientific">Haptolina ericina</name>
    <dbReference type="NCBI Taxonomy" id="156174"/>
    <lineage>
        <taxon>Eukaryota</taxon>
        <taxon>Haptista</taxon>
        <taxon>Haptophyta</taxon>
        <taxon>Prymnesiophyceae</taxon>
        <taxon>Prymnesiales</taxon>
        <taxon>Prymnesiaceae</taxon>
        <taxon>Haptolina</taxon>
    </lineage>
</organism>
<reference evidence="2" key="1">
    <citation type="submission" date="2021-01" db="EMBL/GenBank/DDBJ databases">
        <authorList>
            <person name="Corre E."/>
            <person name="Pelletier E."/>
            <person name="Niang G."/>
            <person name="Scheremetjew M."/>
            <person name="Finn R."/>
            <person name="Kale V."/>
            <person name="Holt S."/>
            <person name="Cochrane G."/>
            <person name="Meng A."/>
            <person name="Brown T."/>
            <person name="Cohen L."/>
        </authorList>
    </citation>
    <scope>NUCLEOTIDE SEQUENCE</scope>
    <source>
        <strain evidence="2">CCMP281</strain>
    </source>
</reference>
<accession>A0A6T9PU22</accession>
<feature type="region of interest" description="Disordered" evidence="1">
    <location>
        <begin position="1293"/>
        <end position="1331"/>
    </location>
</feature>
<evidence type="ECO:0000256" key="1">
    <source>
        <dbReference type="SAM" id="MobiDB-lite"/>
    </source>
</evidence>
<protein>
    <submittedName>
        <fullName evidence="2">Uncharacterized protein</fullName>
    </submittedName>
</protein>
<dbReference type="PANTHER" id="PTHR12295:SF32">
    <property type="entry name" value="NON-SPECIFIC SERINE_THREONINE PROTEIN KINASE"/>
    <property type="match status" value="1"/>
</dbReference>
<feature type="region of interest" description="Disordered" evidence="1">
    <location>
        <begin position="1215"/>
        <end position="1239"/>
    </location>
</feature>
<name>A0A6T9PU22_9EUKA</name>
<feature type="compositionally biased region" description="Acidic residues" evidence="1">
    <location>
        <begin position="1307"/>
        <end position="1331"/>
    </location>
</feature>
<dbReference type="InterPro" id="IPR016024">
    <property type="entry name" value="ARM-type_fold"/>
</dbReference>
<dbReference type="SUPFAM" id="SSF48371">
    <property type="entry name" value="ARM repeat"/>
    <property type="match status" value="1"/>
</dbReference>
<dbReference type="GO" id="GO:0005938">
    <property type="term" value="C:cell cortex"/>
    <property type="evidence" value="ECO:0007669"/>
    <property type="project" value="TreeGrafter"/>
</dbReference>
<evidence type="ECO:0000313" key="3">
    <source>
        <dbReference type="EMBL" id="CAE0154118.1"/>
    </source>
</evidence>
<dbReference type="GO" id="GO:0030427">
    <property type="term" value="C:site of polarized growth"/>
    <property type="evidence" value="ECO:0007669"/>
    <property type="project" value="TreeGrafter"/>
</dbReference>
<gene>
    <name evidence="2" type="ORF">HERI1096_LOCUS40369</name>
    <name evidence="3" type="ORF">HERI1096_LOCUS40370</name>
</gene>
<feature type="compositionally biased region" description="Polar residues" evidence="1">
    <location>
        <begin position="793"/>
        <end position="803"/>
    </location>
</feature>
<proteinExistence type="predicted"/>